<reference evidence="2" key="1">
    <citation type="submission" date="2015-11" db="EMBL/GenBank/DDBJ databases">
        <authorList>
            <person name="Blom J."/>
        </authorList>
    </citation>
    <scope>NUCLEOTIDE SEQUENCE [LARGE SCALE GENOMIC DNA]</scope>
</reference>
<dbReference type="Proteomes" id="UP000059419">
    <property type="component" value="Chromosome 1"/>
</dbReference>
<dbReference type="RefSeq" id="WP_067430912.1">
    <property type="nucleotide sequence ID" value="NZ_CP072598.1"/>
</dbReference>
<organism evidence="1 2">
    <name type="scientific">Duffyella gerundensis</name>
    <dbReference type="NCBI Taxonomy" id="1619313"/>
    <lineage>
        <taxon>Bacteria</taxon>
        <taxon>Pseudomonadati</taxon>
        <taxon>Pseudomonadota</taxon>
        <taxon>Gammaproteobacteria</taxon>
        <taxon>Enterobacterales</taxon>
        <taxon>Erwiniaceae</taxon>
        <taxon>Duffyella</taxon>
    </lineage>
</organism>
<name>A0A0U5EAB7_9GAMM</name>
<proteinExistence type="predicted"/>
<keyword evidence="2" id="KW-1185">Reference proteome</keyword>
<gene>
    <name evidence="1" type="ORF">EM595_1923</name>
</gene>
<dbReference type="EMBL" id="LN907827">
    <property type="protein sequence ID" value="CUU24157.1"/>
    <property type="molecule type" value="Genomic_DNA"/>
</dbReference>
<dbReference type="PATRIC" id="fig|1619313.3.peg.1996"/>
<evidence type="ECO:0000313" key="2">
    <source>
        <dbReference type="Proteomes" id="UP000059419"/>
    </source>
</evidence>
<protein>
    <submittedName>
        <fullName evidence="1">Uncharacterized protein</fullName>
    </submittedName>
</protein>
<evidence type="ECO:0000313" key="1">
    <source>
        <dbReference type="EMBL" id="CUU24157.1"/>
    </source>
</evidence>
<dbReference type="AlphaFoldDB" id="A0A0U5EAB7"/>
<accession>A0A0U5EAB7</accession>
<sequence>MAKNNDVNPQYKNTCFLVGQAMLSMAVASPTCAESIMTLLNIDLIANKTYSADELNTMNKVMQLLELQAEPVLQRSAG</sequence>
<dbReference type="KEGG" id="ege:EM595_1923"/>